<feature type="compositionally biased region" description="Basic and acidic residues" evidence="9">
    <location>
        <begin position="15"/>
        <end position="32"/>
    </location>
</feature>
<dbReference type="Pfam" id="PF00078">
    <property type="entry name" value="RVT_1"/>
    <property type="match status" value="1"/>
</dbReference>
<dbReference type="InterPro" id="IPR041373">
    <property type="entry name" value="RT_RNaseH"/>
</dbReference>
<dbReference type="SUPFAM" id="SSF53098">
    <property type="entry name" value="Ribonuclease H-like"/>
    <property type="match status" value="1"/>
</dbReference>
<comment type="caution">
    <text evidence="12">The sequence shown here is derived from an EMBL/GenBank/DDBJ whole genome shotgun (WGS) entry which is preliminary data.</text>
</comment>
<feature type="domain" description="Integrase catalytic" evidence="11">
    <location>
        <begin position="1221"/>
        <end position="1331"/>
    </location>
</feature>
<keyword evidence="3" id="KW-0548">Nucleotidyltransferase</keyword>
<evidence type="ECO:0000256" key="5">
    <source>
        <dbReference type="ARBA" id="ARBA00022759"/>
    </source>
</evidence>
<dbReference type="InterPro" id="IPR001584">
    <property type="entry name" value="Integrase_cat-core"/>
</dbReference>
<dbReference type="GO" id="GO:0008270">
    <property type="term" value="F:zinc ion binding"/>
    <property type="evidence" value="ECO:0007669"/>
    <property type="project" value="UniProtKB-KW"/>
</dbReference>
<dbReference type="InterPro" id="IPR043502">
    <property type="entry name" value="DNA/RNA_pol_sf"/>
</dbReference>
<dbReference type="InterPro" id="IPR036397">
    <property type="entry name" value="RNaseH_sf"/>
</dbReference>
<dbReference type="SUPFAM" id="SSF56672">
    <property type="entry name" value="DNA/RNA polymerases"/>
    <property type="match status" value="1"/>
</dbReference>
<dbReference type="GO" id="GO:0004519">
    <property type="term" value="F:endonuclease activity"/>
    <property type="evidence" value="ECO:0007669"/>
    <property type="project" value="UniProtKB-KW"/>
</dbReference>
<dbReference type="InterPro" id="IPR001878">
    <property type="entry name" value="Znf_CCHC"/>
</dbReference>
<dbReference type="CDD" id="cd01647">
    <property type="entry name" value="RT_LTR"/>
    <property type="match status" value="1"/>
</dbReference>
<keyword evidence="6" id="KW-0378">Hydrolase</keyword>
<reference evidence="12" key="1">
    <citation type="submission" date="2020-06" db="EMBL/GenBank/DDBJ databases">
        <authorList>
            <person name="Li T."/>
            <person name="Hu X."/>
            <person name="Zhang T."/>
            <person name="Song X."/>
            <person name="Zhang H."/>
            <person name="Dai N."/>
            <person name="Sheng W."/>
            <person name="Hou X."/>
            <person name="Wei L."/>
        </authorList>
    </citation>
    <scope>NUCLEOTIDE SEQUENCE</scope>
    <source>
        <strain evidence="12">G02</strain>
        <tissue evidence="12">Leaf</tissue>
    </source>
</reference>
<dbReference type="PANTHER" id="PTHR37984:SF5">
    <property type="entry name" value="PROTEIN NYNRIN-LIKE"/>
    <property type="match status" value="1"/>
</dbReference>
<feature type="region of interest" description="Disordered" evidence="9">
    <location>
        <begin position="370"/>
        <end position="425"/>
    </location>
</feature>
<evidence type="ECO:0000256" key="2">
    <source>
        <dbReference type="ARBA" id="ARBA00022679"/>
    </source>
</evidence>
<gene>
    <name evidence="12" type="ORF">Sradi_5317100</name>
</gene>
<dbReference type="InterPro" id="IPR012337">
    <property type="entry name" value="RNaseH-like_sf"/>
</dbReference>
<keyword evidence="5" id="KW-0255">Endonuclease</keyword>
<evidence type="ECO:0000256" key="3">
    <source>
        <dbReference type="ARBA" id="ARBA00022695"/>
    </source>
</evidence>
<keyword evidence="4" id="KW-0540">Nuclease</keyword>
<dbReference type="InterPro" id="IPR043128">
    <property type="entry name" value="Rev_trsase/Diguanyl_cyclase"/>
</dbReference>
<feature type="region of interest" description="Disordered" evidence="9">
    <location>
        <begin position="1"/>
        <end position="40"/>
    </location>
</feature>
<keyword evidence="8" id="KW-0862">Zinc</keyword>
<proteinExistence type="predicted"/>
<feature type="domain" description="CCHC-type" evidence="10">
    <location>
        <begin position="250"/>
        <end position="263"/>
    </location>
</feature>
<protein>
    <recommendedName>
        <fullName evidence="1">RNA-directed DNA polymerase</fullName>
        <ecNumber evidence="1">2.7.7.49</ecNumber>
    </recommendedName>
</protein>
<sequence>MTRSHGEELTPYDPEIERTFHRRKNNIERGENSGETDPEEQLVIVEPTMEAIGAAERPMMEYSFPPADGTTSSIVKPAVEANNFEIKPAIIQIIRSSVQFSGLPDEDPNKHLVNFLEICDTFRFNGLDRESLYEAWERFKSMLRKCPHHELPVWRQVQTFYNGVTLANRATIDAAAGGTIMKKLPSEAFNIIDEIATNLYSYGQERVERRTAGIHSIDAISALSAQITALTHRMDNLGAAILNGAPVGPCGACGQIGHSSQDCQVGNPSIVHEDANFVSNGGRSNFNPYSNTYNPGWRSHPNFSWSNNQQQGPARPVPPRQPPPQEPKSNLEEMFSKFITATDTRFQNQDASIRNIEMQLGQLVSMVSGRREGQLPSDTEKNPKEQVNAVTLKNGKTLGEEPPRKQMEETPDQEKEELKEETKGSPLKLNVDTIPPYIPYPKRVLKANLDKQFGKFLEIFKKIHVNIPLIDALSQMPSYAKFLKEVISNKRKWENGETVKLNEECSAILQNKLPPKLKDPGSFSIPCTIGDMNFEKALCDLGASINLMPYSIFAKLGMHELTPTIVTLQLADRSIKYPRGIIEDVLVKVGKFVIPVDFVVLDMEEDANTPLILGRPFLATGKALIDVQKGQLTLRINDEEVIFNVFKAIKHPRVADHEAFSIDCIEMLQRDCVNLSNDLDPITDCIVNSDRFESQGRTEESRHAICHLDAGRGEISSRPRRYLPLGGPPTSELKPSIEKPPILELKPLPSLKYIFLGEDETLPVIISSDLTGLQEEKLKRVLRENIKAIGWSIADIRGISPVTCTHKILMEEGHKPKAQPQRRLNPNMQEVVKKEILKWLAAGIIYPISDSMWVAIAPEDQEKTTFTCPYGTFAFRRMPFGLCNAPATFQRCMISVFGDFIDHFMEVFMDDFSVYASSFNACLVNLGKVLQRCEETNLVLNWEKCHFMVKEGIVLGHKVSYRGIEVDKAKVDLIAKLPPPQSVKEVRGFLGHAGFYRRFIKDFSKIAKPLTNLLSKDAQFHFDDACLHAFRDLKEKLTTAPIVSAPAWDLPFEIMCDASNDTLGAVLGQRVEKFHTIYYASRTMNDAQRNYATTEKELLAVIFAIEKFRPYLLLSKVIVFTDHSALRYLMSKSDAKPRLLRWILLLQEFDLEIKDRRGMKGDTSPLIIPAKEEVLLRHKVLPVDEPYLYKRCGDGMVRRCVPEEEMQMGRGYWNPTNDGRVVLKFIKKFIFTRYGTPRAIISDGGKHFCNKQFEALLKKFGVTHRIATPYHPQTSGQVEVSNREIKQILEKTVGTSRKDWALKLDDALWAYRTAFKTPIGMSPFRLIYGKNCHLPVELEHRAYWAIKFLNFDLNLAGQQRKLQLNELDEIRHHAYENARIFKERTKAWHDARIRPKDFSDGDKVLLFNSRLKLFPGKFRSKWSGPYTVTTVFPHGAVELLGEQGPFKVNGHRLKHYVEGAPSSRTTRPSFSRLRA</sequence>
<dbReference type="CDD" id="cd00303">
    <property type="entry name" value="retropepsin_like"/>
    <property type="match status" value="1"/>
</dbReference>
<dbReference type="Gene3D" id="3.10.10.10">
    <property type="entry name" value="HIV Type 1 Reverse Transcriptase, subunit A, domain 1"/>
    <property type="match status" value="2"/>
</dbReference>
<dbReference type="GO" id="GO:0003964">
    <property type="term" value="F:RNA-directed DNA polymerase activity"/>
    <property type="evidence" value="ECO:0007669"/>
    <property type="project" value="UniProtKB-KW"/>
</dbReference>
<dbReference type="FunFam" id="3.30.70.270:FF:000020">
    <property type="entry name" value="Transposon Tf2-6 polyprotein-like Protein"/>
    <property type="match status" value="1"/>
</dbReference>
<evidence type="ECO:0000256" key="7">
    <source>
        <dbReference type="ARBA" id="ARBA00022918"/>
    </source>
</evidence>
<dbReference type="GO" id="GO:0003676">
    <property type="term" value="F:nucleic acid binding"/>
    <property type="evidence" value="ECO:0007669"/>
    <property type="project" value="InterPro"/>
</dbReference>
<dbReference type="Gene3D" id="2.40.70.10">
    <property type="entry name" value="Acid Proteases"/>
    <property type="match status" value="1"/>
</dbReference>
<keyword evidence="7" id="KW-0695">RNA-directed DNA polymerase</keyword>
<evidence type="ECO:0000256" key="8">
    <source>
        <dbReference type="PROSITE-ProRule" id="PRU00047"/>
    </source>
</evidence>
<dbReference type="EMBL" id="JACGWJ010000024">
    <property type="protein sequence ID" value="KAL0320556.1"/>
    <property type="molecule type" value="Genomic_DNA"/>
</dbReference>
<dbReference type="Gene3D" id="3.30.70.270">
    <property type="match status" value="2"/>
</dbReference>
<dbReference type="CDD" id="cd09274">
    <property type="entry name" value="RNase_HI_RT_Ty3"/>
    <property type="match status" value="1"/>
</dbReference>
<dbReference type="Gene3D" id="3.30.420.10">
    <property type="entry name" value="Ribonuclease H-like superfamily/Ribonuclease H"/>
    <property type="match status" value="1"/>
</dbReference>
<dbReference type="GO" id="GO:0016787">
    <property type="term" value="F:hydrolase activity"/>
    <property type="evidence" value="ECO:0007669"/>
    <property type="project" value="UniProtKB-KW"/>
</dbReference>
<evidence type="ECO:0000256" key="1">
    <source>
        <dbReference type="ARBA" id="ARBA00012493"/>
    </source>
</evidence>
<dbReference type="PROSITE" id="PS50994">
    <property type="entry name" value="INTEGRASE"/>
    <property type="match status" value="1"/>
</dbReference>
<dbReference type="GO" id="GO:0015074">
    <property type="term" value="P:DNA integration"/>
    <property type="evidence" value="ECO:0007669"/>
    <property type="project" value="InterPro"/>
</dbReference>
<dbReference type="Pfam" id="PF13650">
    <property type="entry name" value="Asp_protease_2"/>
    <property type="match status" value="1"/>
</dbReference>
<dbReference type="InterPro" id="IPR050951">
    <property type="entry name" value="Retrovirus_Pol_polyprotein"/>
</dbReference>
<keyword evidence="8" id="KW-0863">Zinc-finger</keyword>
<evidence type="ECO:0000256" key="9">
    <source>
        <dbReference type="SAM" id="MobiDB-lite"/>
    </source>
</evidence>
<evidence type="ECO:0000256" key="6">
    <source>
        <dbReference type="ARBA" id="ARBA00022801"/>
    </source>
</evidence>
<keyword evidence="2" id="KW-0808">Transferase</keyword>
<feature type="region of interest" description="Disordered" evidence="9">
    <location>
        <begin position="300"/>
        <end position="329"/>
    </location>
</feature>
<dbReference type="PROSITE" id="PS50158">
    <property type="entry name" value="ZF_CCHC"/>
    <property type="match status" value="1"/>
</dbReference>
<name>A0AAW2LQU6_SESRA</name>
<evidence type="ECO:0000313" key="12">
    <source>
        <dbReference type="EMBL" id="KAL0320556.1"/>
    </source>
</evidence>
<evidence type="ECO:0000259" key="10">
    <source>
        <dbReference type="PROSITE" id="PS50158"/>
    </source>
</evidence>
<organism evidence="12">
    <name type="scientific">Sesamum radiatum</name>
    <name type="common">Black benniseed</name>
    <dbReference type="NCBI Taxonomy" id="300843"/>
    <lineage>
        <taxon>Eukaryota</taxon>
        <taxon>Viridiplantae</taxon>
        <taxon>Streptophyta</taxon>
        <taxon>Embryophyta</taxon>
        <taxon>Tracheophyta</taxon>
        <taxon>Spermatophyta</taxon>
        <taxon>Magnoliopsida</taxon>
        <taxon>eudicotyledons</taxon>
        <taxon>Gunneridae</taxon>
        <taxon>Pentapetalae</taxon>
        <taxon>asterids</taxon>
        <taxon>lamiids</taxon>
        <taxon>Lamiales</taxon>
        <taxon>Pedaliaceae</taxon>
        <taxon>Sesamum</taxon>
    </lineage>
</organism>
<dbReference type="PANTHER" id="PTHR37984">
    <property type="entry name" value="PROTEIN CBG26694"/>
    <property type="match status" value="1"/>
</dbReference>
<evidence type="ECO:0000259" key="11">
    <source>
        <dbReference type="PROSITE" id="PS50994"/>
    </source>
</evidence>
<feature type="compositionally biased region" description="Basic and acidic residues" evidence="9">
    <location>
        <begin position="370"/>
        <end position="384"/>
    </location>
</feature>
<dbReference type="Pfam" id="PF17917">
    <property type="entry name" value="RT_RNaseH"/>
    <property type="match status" value="1"/>
</dbReference>
<reference evidence="12" key="2">
    <citation type="journal article" date="2024" name="Plant">
        <title>Genomic evolution and insights into agronomic trait innovations of Sesamum species.</title>
        <authorList>
            <person name="Miao H."/>
            <person name="Wang L."/>
            <person name="Qu L."/>
            <person name="Liu H."/>
            <person name="Sun Y."/>
            <person name="Le M."/>
            <person name="Wang Q."/>
            <person name="Wei S."/>
            <person name="Zheng Y."/>
            <person name="Lin W."/>
            <person name="Duan Y."/>
            <person name="Cao H."/>
            <person name="Xiong S."/>
            <person name="Wang X."/>
            <person name="Wei L."/>
            <person name="Li C."/>
            <person name="Ma Q."/>
            <person name="Ju M."/>
            <person name="Zhao R."/>
            <person name="Li G."/>
            <person name="Mu C."/>
            <person name="Tian Q."/>
            <person name="Mei H."/>
            <person name="Zhang T."/>
            <person name="Gao T."/>
            <person name="Zhang H."/>
        </authorList>
    </citation>
    <scope>NUCLEOTIDE SEQUENCE</scope>
    <source>
        <strain evidence="12">G02</strain>
    </source>
</reference>
<accession>A0AAW2LQU6</accession>
<dbReference type="InterPro" id="IPR000477">
    <property type="entry name" value="RT_dom"/>
</dbReference>
<feature type="compositionally biased region" description="Pro residues" evidence="9">
    <location>
        <begin position="315"/>
        <end position="326"/>
    </location>
</feature>
<keyword evidence="8" id="KW-0479">Metal-binding</keyword>
<dbReference type="InterPro" id="IPR021109">
    <property type="entry name" value="Peptidase_aspartic_dom_sf"/>
</dbReference>
<evidence type="ECO:0000256" key="4">
    <source>
        <dbReference type="ARBA" id="ARBA00022722"/>
    </source>
</evidence>
<feature type="compositionally biased region" description="Basic and acidic residues" evidence="9">
    <location>
        <begin position="398"/>
        <end position="423"/>
    </location>
</feature>
<dbReference type="EC" id="2.7.7.49" evidence="1"/>